<dbReference type="RefSeq" id="WP_204661575.1">
    <property type="nucleotide sequence ID" value="NZ_JAFBDT010000002.1"/>
</dbReference>
<evidence type="ECO:0000259" key="1">
    <source>
        <dbReference type="Pfam" id="PF00534"/>
    </source>
</evidence>
<protein>
    <submittedName>
        <fullName evidence="3">Glycosyltransferase involved in cell wall biosynthesis</fullName>
    </submittedName>
</protein>
<dbReference type="Pfam" id="PF00534">
    <property type="entry name" value="Glycos_transf_1"/>
    <property type="match status" value="1"/>
</dbReference>
<dbReference type="Proteomes" id="UP000767854">
    <property type="component" value="Unassembled WGS sequence"/>
</dbReference>
<dbReference type="CDD" id="cd03808">
    <property type="entry name" value="GT4_CapM-like"/>
    <property type="match status" value="1"/>
</dbReference>
<proteinExistence type="predicted"/>
<sequence>MKHKLVLIAETVMDGVGKHVVDLIDYLDKSFFEIYVIHGIHRTDYRFSEIKLKWAGKVTFIPVDTLCREIDPVNDLKAFREIRGHLKAIGPDIVHCHSSKAGVLGRIAAKSLGIQRVFYTPHAYAMQGQSHWTPKRRFYWLIEKTLAHFATRHTFNVSEGEKQFAVDLGVEKSDHFVVAYNALSGDVTHTNPEALKKELGIPEEAFVVGCVARLFYQKNPEDFFKIAKLLLEEDPNYRFIWVGTGEMMDAMKAWCREAGIYSAVYFVGHRKNVDAYLNLFDVFLSTSHYEGLPYTLVEAMRASCPIVASDVVGNNEVVISGVNGFLYAAGKVQSGVNAINRLKMEEGLKCQMSESGYNRFQEFFTIDQMISKIEKFYKDSL</sequence>
<dbReference type="EMBL" id="JAFBDT010000002">
    <property type="protein sequence ID" value="MBM7560832.1"/>
    <property type="molecule type" value="Genomic_DNA"/>
</dbReference>
<feature type="domain" description="Glycosyl transferase family 1" evidence="1">
    <location>
        <begin position="193"/>
        <end position="358"/>
    </location>
</feature>
<evidence type="ECO:0000259" key="2">
    <source>
        <dbReference type="Pfam" id="PF13439"/>
    </source>
</evidence>
<dbReference type="PANTHER" id="PTHR45947:SF3">
    <property type="entry name" value="SULFOQUINOVOSYL TRANSFERASE SQD2"/>
    <property type="match status" value="1"/>
</dbReference>
<dbReference type="SUPFAM" id="SSF53756">
    <property type="entry name" value="UDP-Glycosyltransferase/glycogen phosphorylase"/>
    <property type="match status" value="1"/>
</dbReference>
<evidence type="ECO:0000313" key="3">
    <source>
        <dbReference type="EMBL" id="MBM7560832.1"/>
    </source>
</evidence>
<dbReference type="PANTHER" id="PTHR45947">
    <property type="entry name" value="SULFOQUINOVOSYL TRANSFERASE SQD2"/>
    <property type="match status" value="1"/>
</dbReference>
<comment type="caution">
    <text evidence="3">The sequence shown here is derived from an EMBL/GenBank/DDBJ whole genome shotgun (WGS) entry which is preliminary data.</text>
</comment>
<name>A0ABS2MN59_9FIRM</name>
<organism evidence="3 4">
    <name type="scientific">Fusibacter tunisiensis</name>
    <dbReference type="NCBI Taxonomy" id="1008308"/>
    <lineage>
        <taxon>Bacteria</taxon>
        <taxon>Bacillati</taxon>
        <taxon>Bacillota</taxon>
        <taxon>Clostridia</taxon>
        <taxon>Eubacteriales</taxon>
        <taxon>Eubacteriales Family XII. Incertae Sedis</taxon>
        <taxon>Fusibacter</taxon>
    </lineage>
</organism>
<evidence type="ECO:0000313" key="4">
    <source>
        <dbReference type="Proteomes" id="UP000767854"/>
    </source>
</evidence>
<dbReference type="InterPro" id="IPR028098">
    <property type="entry name" value="Glyco_trans_4-like_N"/>
</dbReference>
<dbReference type="Pfam" id="PF13439">
    <property type="entry name" value="Glyco_transf_4"/>
    <property type="match status" value="1"/>
</dbReference>
<reference evidence="3 4" key="1">
    <citation type="submission" date="2021-01" db="EMBL/GenBank/DDBJ databases">
        <title>Genomic Encyclopedia of Type Strains, Phase IV (KMG-IV): sequencing the most valuable type-strain genomes for metagenomic binning, comparative biology and taxonomic classification.</title>
        <authorList>
            <person name="Goeker M."/>
        </authorList>
    </citation>
    <scope>NUCLEOTIDE SEQUENCE [LARGE SCALE GENOMIC DNA]</scope>
    <source>
        <strain evidence="3 4">DSM 24436</strain>
    </source>
</reference>
<dbReference type="InterPro" id="IPR001296">
    <property type="entry name" value="Glyco_trans_1"/>
</dbReference>
<feature type="domain" description="Glycosyltransferase subfamily 4-like N-terminal" evidence="2">
    <location>
        <begin position="14"/>
        <end position="181"/>
    </location>
</feature>
<dbReference type="InterPro" id="IPR050194">
    <property type="entry name" value="Glycosyltransferase_grp1"/>
</dbReference>
<dbReference type="Gene3D" id="3.40.50.2000">
    <property type="entry name" value="Glycogen Phosphorylase B"/>
    <property type="match status" value="2"/>
</dbReference>
<gene>
    <name evidence="3" type="ORF">JOC49_000346</name>
</gene>
<keyword evidence="4" id="KW-1185">Reference proteome</keyword>
<accession>A0ABS2MN59</accession>